<feature type="chain" id="PRO_5019731983" evidence="2">
    <location>
        <begin position="26"/>
        <end position="530"/>
    </location>
</feature>
<proteinExistence type="predicted"/>
<gene>
    <name evidence="3" type="ORF">AWZ03_002051</name>
</gene>
<feature type="region of interest" description="Disordered" evidence="1">
    <location>
        <begin position="394"/>
        <end position="436"/>
    </location>
</feature>
<keyword evidence="2" id="KW-0732">Signal</keyword>
<evidence type="ECO:0000256" key="2">
    <source>
        <dbReference type="SAM" id="SignalP"/>
    </source>
</evidence>
<dbReference type="OrthoDB" id="2129233at2759"/>
<feature type="signal peptide" evidence="2">
    <location>
        <begin position="1"/>
        <end position="25"/>
    </location>
</feature>
<dbReference type="EMBL" id="LSRL02000008">
    <property type="protein sequence ID" value="TDG51591.1"/>
    <property type="molecule type" value="Genomic_DNA"/>
</dbReference>
<evidence type="ECO:0000256" key="1">
    <source>
        <dbReference type="SAM" id="MobiDB-lite"/>
    </source>
</evidence>
<protein>
    <submittedName>
        <fullName evidence="3">Uncharacterized protein</fullName>
    </submittedName>
</protein>
<keyword evidence="4" id="KW-1185">Reference proteome</keyword>
<feature type="region of interest" description="Disordered" evidence="1">
    <location>
        <begin position="94"/>
        <end position="117"/>
    </location>
</feature>
<sequence>MQSRASLPLLLVVLLVVLLLGQAEGELASSSGLDAPQPARGRIKAKAENMSTLASSTGESFNIRHGRSRAHMLHPSTSSSNMNSTRLTLVSDVGKPAAPATPMPPTQQPDGGGAPVTHKIRKLHKKKINESIRKSVDKSLGLVRTVKNHRSLAEAEHLQGRPTDVDDGDEETAALSEIMQLADEIDLENSLESAYPNAVAVEPTSTQPTTEIARSPGAGAATATAAMAAPAAGRQFVRANSDDANYEDSGENDELSTTEMATFAPRQPAANGAKSWQLQQTRVLGRTRLLPVNQSNSRPFALNVNAPLSSGAMDYQLEVAESRSADNDESGDGYDADDEDVALDEATAAAHEAGNSSVYSAAEWPEAESGVRSQAITSQQDREGLVVKQINFNLESESGSESGPESEVESETETETDSMSVLDTSEVTMDDGYPPEVLIDDKTKPLVIGDVEGDGVDSNQITADVINARDSKIDLVSKFLQYIEQQHLMGSNCVAGTSLNLGEGVVDRYAQDRFRVEAEVAVNRANMLTR</sequence>
<dbReference type="OMA" id="PPVTHKI"/>
<comment type="caution">
    <text evidence="3">The sequence shown here is derived from an EMBL/GenBank/DDBJ whole genome shotgun (WGS) entry which is preliminary data.</text>
</comment>
<evidence type="ECO:0000313" key="3">
    <source>
        <dbReference type="EMBL" id="TDG51591.1"/>
    </source>
</evidence>
<name>A0A484BUZ4_DRONA</name>
<evidence type="ECO:0000313" key="4">
    <source>
        <dbReference type="Proteomes" id="UP000295192"/>
    </source>
</evidence>
<dbReference type="AlphaFoldDB" id="A0A484BUZ4"/>
<organism evidence="3 4">
    <name type="scientific">Drosophila navojoa</name>
    <name type="common">Fruit fly</name>
    <dbReference type="NCBI Taxonomy" id="7232"/>
    <lineage>
        <taxon>Eukaryota</taxon>
        <taxon>Metazoa</taxon>
        <taxon>Ecdysozoa</taxon>
        <taxon>Arthropoda</taxon>
        <taxon>Hexapoda</taxon>
        <taxon>Insecta</taxon>
        <taxon>Pterygota</taxon>
        <taxon>Neoptera</taxon>
        <taxon>Endopterygota</taxon>
        <taxon>Diptera</taxon>
        <taxon>Brachycera</taxon>
        <taxon>Muscomorpha</taxon>
        <taxon>Ephydroidea</taxon>
        <taxon>Drosophilidae</taxon>
        <taxon>Drosophila</taxon>
    </lineage>
</organism>
<reference evidence="3 4" key="1">
    <citation type="journal article" date="2019" name="J. Hered.">
        <title>An Improved Genome Assembly for Drosophila navojoa, the Basal Species in the mojavensis Cluster.</title>
        <authorList>
            <person name="Vanderlinde T."/>
            <person name="Dupim E.G."/>
            <person name="Nazario-Yepiz N.O."/>
            <person name="Carvalho A.B."/>
        </authorList>
    </citation>
    <scope>NUCLEOTIDE SEQUENCE [LARGE SCALE GENOMIC DNA]</scope>
    <source>
        <strain evidence="3">Navoj_Jal97</strain>
        <tissue evidence="3">Whole organism</tissue>
    </source>
</reference>
<accession>A0A484BUZ4</accession>
<feature type="compositionally biased region" description="Acidic residues" evidence="1">
    <location>
        <begin position="404"/>
        <end position="416"/>
    </location>
</feature>
<dbReference type="Proteomes" id="UP000295192">
    <property type="component" value="Unassembled WGS sequence"/>
</dbReference>